<dbReference type="Pfam" id="PF02391">
    <property type="entry name" value="MoaE"/>
    <property type="match status" value="1"/>
</dbReference>
<evidence type="ECO:0000256" key="9">
    <source>
        <dbReference type="ARBA" id="ARBA00030781"/>
    </source>
</evidence>
<evidence type="ECO:0000256" key="7">
    <source>
        <dbReference type="ARBA" id="ARBA00029745"/>
    </source>
</evidence>
<accession>A0A1B4XIW8</accession>
<evidence type="ECO:0000313" key="12">
    <source>
        <dbReference type="EMBL" id="BAV34747.1"/>
    </source>
</evidence>
<dbReference type="EC" id="2.8.1.12" evidence="3"/>
<dbReference type="UniPathway" id="UPA00344"/>
<evidence type="ECO:0000256" key="11">
    <source>
        <dbReference type="ARBA" id="ARBA00049878"/>
    </source>
</evidence>
<evidence type="ECO:0000256" key="4">
    <source>
        <dbReference type="ARBA" id="ARBA00013858"/>
    </source>
</evidence>
<evidence type="ECO:0000256" key="1">
    <source>
        <dbReference type="ARBA" id="ARBA00005046"/>
    </source>
</evidence>
<dbReference type="KEGG" id="slim:SCL_2470"/>
<evidence type="ECO:0000313" key="13">
    <source>
        <dbReference type="Proteomes" id="UP000243180"/>
    </source>
</evidence>
<dbReference type="PANTHER" id="PTHR23404">
    <property type="entry name" value="MOLYBDOPTERIN SYNTHASE RELATED"/>
    <property type="match status" value="1"/>
</dbReference>
<dbReference type="Proteomes" id="UP000243180">
    <property type="component" value="Chromosome"/>
</dbReference>
<dbReference type="InParanoid" id="A0A1B4XIW8"/>
<organism evidence="12 13">
    <name type="scientific">Sulfuricaulis limicola</name>
    <dbReference type="NCBI Taxonomy" id="1620215"/>
    <lineage>
        <taxon>Bacteria</taxon>
        <taxon>Pseudomonadati</taxon>
        <taxon>Pseudomonadota</taxon>
        <taxon>Gammaproteobacteria</taxon>
        <taxon>Acidiferrobacterales</taxon>
        <taxon>Acidiferrobacteraceae</taxon>
        <taxon>Sulfuricaulis</taxon>
    </lineage>
</organism>
<proteinExistence type="inferred from homology"/>
<dbReference type="InterPro" id="IPR003448">
    <property type="entry name" value="Mopterin_biosynth_MoaE"/>
</dbReference>
<dbReference type="AlphaFoldDB" id="A0A1B4XIW8"/>
<dbReference type="EMBL" id="AP014879">
    <property type="protein sequence ID" value="BAV34747.1"/>
    <property type="molecule type" value="Genomic_DNA"/>
</dbReference>
<evidence type="ECO:0000256" key="10">
    <source>
        <dbReference type="ARBA" id="ARBA00032474"/>
    </source>
</evidence>
<keyword evidence="13" id="KW-1185">Reference proteome</keyword>
<evidence type="ECO:0000256" key="3">
    <source>
        <dbReference type="ARBA" id="ARBA00011950"/>
    </source>
</evidence>
<dbReference type="FunCoup" id="A0A1B4XIW8">
    <property type="interactions" value="496"/>
</dbReference>
<evidence type="ECO:0000256" key="6">
    <source>
        <dbReference type="ARBA" id="ARBA00026066"/>
    </source>
</evidence>
<keyword evidence="5" id="KW-0501">Molybdenum cofactor biosynthesis</keyword>
<dbReference type="GO" id="GO:0006777">
    <property type="term" value="P:Mo-molybdopterin cofactor biosynthetic process"/>
    <property type="evidence" value="ECO:0007669"/>
    <property type="project" value="UniProtKB-KW"/>
</dbReference>
<reference evidence="12 13" key="1">
    <citation type="submission" date="2015-05" db="EMBL/GenBank/DDBJ databases">
        <title>Complete genome sequence of a sulfur-oxidizing gammaproteobacterium strain HA5.</title>
        <authorList>
            <person name="Miura A."/>
            <person name="Kojima H."/>
            <person name="Fukui M."/>
        </authorList>
    </citation>
    <scope>NUCLEOTIDE SEQUENCE [LARGE SCALE GENOMIC DNA]</scope>
    <source>
        <strain evidence="12 13">HA5</strain>
    </source>
</reference>
<dbReference type="Gene3D" id="3.90.1170.40">
    <property type="entry name" value="Molybdopterin biosynthesis MoaE subunit"/>
    <property type="match status" value="1"/>
</dbReference>
<dbReference type="GO" id="GO:0030366">
    <property type="term" value="F:molybdopterin synthase activity"/>
    <property type="evidence" value="ECO:0007669"/>
    <property type="project" value="UniProtKB-EC"/>
</dbReference>
<comment type="subunit">
    <text evidence="6">Heterotetramer of 2 MoaD subunits and 2 MoaE subunits. Also stable as homodimer. The enzyme changes between these two forms during catalysis.</text>
</comment>
<protein>
    <recommendedName>
        <fullName evidence="4">Molybdopterin synthase catalytic subunit</fullName>
        <ecNumber evidence="3">2.8.1.12</ecNumber>
    </recommendedName>
    <alternativeName>
        <fullName evidence="9">MPT synthase subunit 2</fullName>
    </alternativeName>
    <alternativeName>
        <fullName evidence="7">Molybdenum cofactor biosynthesis protein E</fullName>
    </alternativeName>
    <alternativeName>
        <fullName evidence="8">Molybdopterin-converting factor large subunit</fullName>
    </alternativeName>
    <alternativeName>
        <fullName evidence="10">Molybdopterin-converting factor subunit 2</fullName>
    </alternativeName>
</protein>
<evidence type="ECO:0000256" key="2">
    <source>
        <dbReference type="ARBA" id="ARBA00005426"/>
    </source>
</evidence>
<name>A0A1B4XIW8_9GAMM</name>
<dbReference type="SUPFAM" id="SSF54690">
    <property type="entry name" value="Molybdopterin synthase subunit MoaE"/>
    <property type="match status" value="1"/>
</dbReference>
<comment type="similarity">
    <text evidence="2">Belongs to the MoaE family.</text>
</comment>
<comment type="pathway">
    <text evidence="1">Cofactor biosynthesis; molybdopterin biosynthesis.</text>
</comment>
<sequence length="147" mass="16789">MVKIRLTDRAFDPWQEIARHQSGQPALAGKFGATAVFVGTLRDFNQGDAVQAMTLEHYAPMTQKYLERVAQEAQGRWPVEDVLLIHRYGELRPNDPIVCVAVWAAHRDSAFDACRYLIDELKTRAPFWKQELTPQGRRWVTPEAGEP</sequence>
<evidence type="ECO:0000256" key="8">
    <source>
        <dbReference type="ARBA" id="ARBA00030407"/>
    </source>
</evidence>
<comment type="catalytic activity">
    <reaction evidence="11">
        <text>2 [molybdopterin-synthase sulfur-carrier protein]-C-terminal-Gly-aminoethanethioate + cyclic pyranopterin phosphate + H2O = molybdopterin + 2 [molybdopterin-synthase sulfur-carrier protein]-C-terminal Gly-Gly + 2 H(+)</text>
        <dbReference type="Rhea" id="RHEA:26333"/>
        <dbReference type="Rhea" id="RHEA-COMP:12202"/>
        <dbReference type="Rhea" id="RHEA-COMP:19907"/>
        <dbReference type="ChEBI" id="CHEBI:15377"/>
        <dbReference type="ChEBI" id="CHEBI:15378"/>
        <dbReference type="ChEBI" id="CHEBI:58698"/>
        <dbReference type="ChEBI" id="CHEBI:59648"/>
        <dbReference type="ChEBI" id="CHEBI:90778"/>
        <dbReference type="ChEBI" id="CHEBI:232372"/>
        <dbReference type="EC" id="2.8.1.12"/>
    </reaction>
</comment>
<evidence type="ECO:0000256" key="5">
    <source>
        <dbReference type="ARBA" id="ARBA00023150"/>
    </source>
</evidence>
<gene>
    <name evidence="12" type="ORF">SCL_2470</name>
</gene>
<dbReference type="InterPro" id="IPR036563">
    <property type="entry name" value="MoaE_sf"/>
</dbReference>
<dbReference type="CDD" id="cd00756">
    <property type="entry name" value="MoaE"/>
    <property type="match status" value="1"/>
</dbReference>